<comment type="caution">
    <text evidence="10">The sequence shown here is derived from an EMBL/GenBank/DDBJ whole genome shotgun (WGS) entry which is preliminary data.</text>
</comment>
<dbReference type="Pfam" id="PF13231">
    <property type="entry name" value="PMT_2"/>
    <property type="match status" value="1"/>
</dbReference>
<dbReference type="InterPro" id="IPR050297">
    <property type="entry name" value="LipidA_mod_glycosyltrf_83"/>
</dbReference>
<evidence type="ECO:0000256" key="1">
    <source>
        <dbReference type="ARBA" id="ARBA00004651"/>
    </source>
</evidence>
<feature type="domain" description="Glycosyltransferase RgtA/B/C/D-like" evidence="9">
    <location>
        <begin position="92"/>
        <end position="235"/>
    </location>
</feature>
<gene>
    <name evidence="10" type="ORF">A2803_02750</name>
</gene>
<evidence type="ECO:0000256" key="4">
    <source>
        <dbReference type="ARBA" id="ARBA00022679"/>
    </source>
</evidence>
<feature type="transmembrane region" description="Helical" evidence="8">
    <location>
        <begin position="292"/>
        <end position="311"/>
    </location>
</feature>
<evidence type="ECO:0000259" key="9">
    <source>
        <dbReference type="Pfam" id="PF13231"/>
    </source>
</evidence>
<evidence type="ECO:0000256" key="8">
    <source>
        <dbReference type="SAM" id="Phobius"/>
    </source>
</evidence>
<reference evidence="10 11" key="1">
    <citation type="journal article" date="2016" name="Nat. Commun.">
        <title>Thousands of microbial genomes shed light on interconnected biogeochemical processes in an aquifer system.</title>
        <authorList>
            <person name="Anantharaman K."/>
            <person name="Brown C.T."/>
            <person name="Hug L.A."/>
            <person name="Sharon I."/>
            <person name="Castelle C.J."/>
            <person name="Probst A.J."/>
            <person name="Thomas B.C."/>
            <person name="Singh A."/>
            <person name="Wilkins M.J."/>
            <person name="Karaoz U."/>
            <person name="Brodie E.L."/>
            <person name="Williams K.H."/>
            <person name="Hubbard S.S."/>
            <person name="Banfield J.F."/>
        </authorList>
    </citation>
    <scope>NUCLEOTIDE SEQUENCE [LARGE SCALE GENOMIC DNA]</scope>
</reference>
<proteinExistence type="predicted"/>
<evidence type="ECO:0000256" key="5">
    <source>
        <dbReference type="ARBA" id="ARBA00022692"/>
    </source>
</evidence>
<feature type="transmembrane region" description="Helical" evidence="8">
    <location>
        <begin position="348"/>
        <end position="366"/>
    </location>
</feature>
<dbReference type="GO" id="GO:0016763">
    <property type="term" value="F:pentosyltransferase activity"/>
    <property type="evidence" value="ECO:0007669"/>
    <property type="project" value="TreeGrafter"/>
</dbReference>
<organism evidence="10 11">
    <name type="scientific">Candidatus Woesebacteria bacterium RIFCSPHIGHO2_01_FULL_44_21</name>
    <dbReference type="NCBI Taxonomy" id="1802503"/>
    <lineage>
        <taxon>Bacteria</taxon>
        <taxon>Candidatus Woeseibacteriota</taxon>
    </lineage>
</organism>
<keyword evidence="3" id="KW-0328">Glycosyltransferase</keyword>
<feature type="transmembrane region" description="Helical" evidence="8">
    <location>
        <begin position="323"/>
        <end position="342"/>
    </location>
</feature>
<keyword evidence="7 8" id="KW-0472">Membrane</keyword>
<dbReference type="AlphaFoldDB" id="A0A1F7YXS3"/>
<comment type="subcellular location">
    <subcellularLocation>
        <location evidence="1">Cell membrane</location>
        <topology evidence="1">Multi-pass membrane protein</topology>
    </subcellularLocation>
</comment>
<keyword evidence="6 8" id="KW-1133">Transmembrane helix</keyword>
<evidence type="ECO:0000313" key="11">
    <source>
        <dbReference type="Proteomes" id="UP000178870"/>
    </source>
</evidence>
<dbReference type="InterPro" id="IPR038731">
    <property type="entry name" value="RgtA/B/C-like"/>
</dbReference>
<dbReference type="EMBL" id="MGGP01000019">
    <property type="protein sequence ID" value="OGM31984.1"/>
    <property type="molecule type" value="Genomic_DNA"/>
</dbReference>
<dbReference type="PANTHER" id="PTHR33908:SF11">
    <property type="entry name" value="MEMBRANE PROTEIN"/>
    <property type="match status" value="1"/>
</dbReference>
<dbReference type="GO" id="GO:0009103">
    <property type="term" value="P:lipopolysaccharide biosynthetic process"/>
    <property type="evidence" value="ECO:0007669"/>
    <property type="project" value="UniProtKB-ARBA"/>
</dbReference>
<feature type="transmembrane region" description="Helical" evidence="8">
    <location>
        <begin position="98"/>
        <end position="117"/>
    </location>
</feature>
<evidence type="ECO:0000256" key="6">
    <source>
        <dbReference type="ARBA" id="ARBA00022989"/>
    </source>
</evidence>
<dbReference type="GO" id="GO:0005886">
    <property type="term" value="C:plasma membrane"/>
    <property type="evidence" value="ECO:0007669"/>
    <property type="project" value="UniProtKB-SubCell"/>
</dbReference>
<evidence type="ECO:0000256" key="3">
    <source>
        <dbReference type="ARBA" id="ARBA00022676"/>
    </source>
</evidence>
<evidence type="ECO:0000256" key="2">
    <source>
        <dbReference type="ARBA" id="ARBA00022475"/>
    </source>
</evidence>
<sequence length="488" mass="56015">MRGENNIMGIFKKYTKKITILVLLIAIILASLAVKVVNLNYNSPFNDEAIYVVVGKLGVFEKDWETLVPFEWMAGVPYFYPSISAFAYELGGIEASRFLNVVFFALTAFLVYKIAYLLSEGKDKVKEKAGCLAAAIFAGSSVGYYVSRLATYDMPSFFFFALSLYFFILAEQARRLPGRKYILSAIFLVVAFFFKYIIALYVPILLAFSFFVQKTSYRKRATLVYFALPLVMAFFVFGITQFKSLGIYISVQTELEIKSPLVDMLVFVVNQIGLILPFWVVGSYWFYKKEKLRVWAFFTFFSFIIILFHVLNQRLHTLDKHILLAIGGLAVSAGIGVSNMIKHKVHDRILLLGIGVFWVLSFVVSLKYNSAWVNAYSVMDFVGKNSHSEDVVLSEIGAITQLDLYEKVNPLRVFTFDWIYYDEHEGEEALVNGVSDGYFNTIILETQEDGKSDFNSAYHELIVENREFNRIYSNIYSDDHFEVYRRNY</sequence>
<feature type="transmembrane region" description="Helical" evidence="8">
    <location>
        <begin position="129"/>
        <end position="146"/>
    </location>
</feature>
<feature type="transmembrane region" description="Helical" evidence="8">
    <location>
        <begin position="261"/>
        <end position="286"/>
    </location>
</feature>
<dbReference type="PANTHER" id="PTHR33908">
    <property type="entry name" value="MANNOSYLTRANSFERASE YKCB-RELATED"/>
    <property type="match status" value="1"/>
</dbReference>
<evidence type="ECO:0000313" key="10">
    <source>
        <dbReference type="EMBL" id="OGM31984.1"/>
    </source>
</evidence>
<keyword evidence="2" id="KW-1003">Cell membrane</keyword>
<evidence type="ECO:0000256" key="7">
    <source>
        <dbReference type="ARBA" id="ARBA00023136"/>
    </source>
</evidence>
<keyword evidence="4" id="KW-0808">Transferase</keyword>
<accession>A0A1F7YXS3</accession>
<dbReference type="Proteomes" id="UP000178870">
    <property type="component" value="Unassembled WGS sequence"/>
</dbReference>
<feature type="transmembrane region" description="Helical" evidence="8">
    <location>
        <begin position="152"/>
        <end position="170"/>
    </location>
</feature>
<protein>
    <recommendedName>
        <fullName evidence="9">Glycosyltransferase RgtA/B/C/D-like domain-containing protein</fullName>
    </recommendedName>
</protein>
<keyword evidence="5 8" id="KW-0812">Transmembrane</keyword>
<feature type="transmembrane region" description="Helical" evidence="8">
    <location>
        <begin position="182"/>
        <end position="211"/>
    </location>
</feature>
<feature type="transmembrane region" description="Helical" evidence="8">
    <location>
        <begin position="223"/>
        <end position="240"/>
    </location>
</feature>
<name>A0A1F7YXS3_9BACT</name>